<keyword evidence="4" id="KW-1185">Reference proteome</keyword>
<sequence length="324" mass="35210">MQRVCLALVVLAAVCFVSGCGSKTYEERLEKTKSYYKFIERLNQNLGAPYAENGVVLRTPKQFVSVPKPRRSAPANNEENGDGDEAAADESNNDSADALANSPFGQDPDDLDPRLPDHIDFELPGLLNVWSAELSTFNADSGAAESAKGYLYLLGNYEYWQTYKTKKQIGDPLKFYEDLRDALSAGLEIPIDPKARGSATDRVNKWYSEIVPTAADSEFAAQKEFTAITLVPEQREPSPLDEAEAEPAPPREYQLYLYANGDMQVALLFDLPRDISAGDQLPDRILLSLLSLDVSSEKPRAARAAPGAKAGEGPGAAPAGGANF</sequence>
<dbReference type="KEGG" id="pbs:Plabr_2519"/>
<feature type="region of interest" description="Disordered" evidence="1">
    <location>
        <begin position="299"/>
        <end position="324"/>
    </location>
</feature>
<feature type="chain" id="PRO_5003256571" description="Lipoprotein" evidence="2">
    <location>
        <begin position="20"/>
        <end position="324"/>
    </location>
</feature>
<evidence type="ECO:0000256" key="1">
    <source>
        <dbReference type="SAM" id="MobiDB-lite"/>
    </source>
</evidence>
<feature type="region of interest" description="Disordered" evidence="1">
    <location>
        <begin position="65"/>
        <end position="117"/>
    </location>
</feature>
<evidence type="ECO:0008006" key="5">
    <source>
        <dbReference type="Google" id="ProtNLM"/>
    </source>
</evidence>
<evidence type="ECO:0000256" key="2">
    <source>
        <dbReference type="SAM" id="SignalP"/>
    </source>
</evidence>
<feature type="compositionally biased region" description="Acidic residues" evidence="1">
    <location>
        <begin position="79"/>
        <end position="92"/>
    </location>
</feature>
<dbReference type="RefSeq" id="WP_013628844.1">
    <property type="nucleotide sequence ID" value="NC_015174.1"/>
</dbReference>
<feature type="compositionally biased region" description="Low complexity" evidence="1">
    <location>
        <begin position="302"/>
        <end position="324"/>
    </location>
</feature>
<keyword evidence="2" id="KW-0732">Signal</keyword>
<dbReference type="PROSITE" id="PS51257">
    <property type="entry name" value="PROKAR_LIPOPROTEIN"/>
    <property type="match status" value="1"/>
</dbReference>
<protein>
    <recommendedName>
        <fullName evidence="5">Lipoprotein</fullName>
    </recommendedName>
</protein>
<accession>F0SPX0</accession>
<dbReference type="AlphaFoldDB" id="F0SPX0"/>
<feature type="signal peptide" evidence="2">
    <location>
        <begin position="1"/>
        <end position="19"/>
    </location>
</feature>
<evidence type="ECO:0000313" key="4">
    <source>
        <dbReference type="Proteomes" id="UP000006860"/>
    </source>
</evidence>
<dbReference type="HOGENOM" id="CLU_857614_0_0_0"/>
<dbReference type="OrthoDB" id="211051at2"/>
<evidence type="ECO:0000313" key="3">
    <source>
        <dbReference type="EMBL" id="ADY60120.1"/>
    </source>
</evidence>
<name>F0SPX0_RUBBR</name>
<organism evidence="3 4">
    <name type="scientific">Rubinisphaera brasiliensis (strain ATCC 49424 / DSM 5305 / JCM 21570 / IAM 15109 / NBRC 103401 / IFAM 1448)</name>
    <name type="common">Planctomyces brasiliensis</name>
    <dbReference type="NCBI Taxonomy" id="756272"/>
    <lineage>
        <taxon>Bacteria</taxon>
        <taxon>Pseudomonadati</taxon>
        <taxon>Planctomycetota</taxon>
        <taxon>Planctomycetia</taxon>
        <taxon>Planctomycetales</taxon>
        <taxon>Planctomycetaceae</taxon>
        <taxon>Rubinisphaera</taxon>
    </lineage>
</organism>
<reference evidence="4" key="1">
    <citation type="submission" date="2011-02" db="EMBL/GenBank/DDBJ databases">
        <title>The complete genome of Planctomyces brasiliensis DSM 5305.</title>
        <authorList>
            <person name="Lucas S."/>
            <person name="Copeland A."/>
            <person name="Lapidus A."/>
            <person name="Bruce D."/>
            <person name="Goodwin L."/>
            <person name="Pitluck S."/>
            <person name="Kyrpides N."/>
            <person name="Mavromatis K."/>
            <person name="Pagani I."/>
            <person name="Ivanova N."/>
            <person name="Ovchinnikova G."/>
            <person name="Lu M."/>
            <person name="Detter J.C."/>
            <person name="Han C."/>
            <person name="Land M."/>
            <person name="Hauser L."/>
            <person name="Markowitz V."/>
            <person name="Cheng J.-F."/>
            <person name="Hugenholtz P."/>
            <person name="Woyke T."/>
            <person name="Wu D."/>
            <person name="Tindall B."/>
            <person name="Pomrenke H.G."/>
            <person name="Brambilla E."/>
            <person name="Klenk H.-P."/>
            <person name="Eisen J.A."/>
        </authorList>
    </citation>
    <scope>NUCLEOTIDE SEQUENCE [LARGE SCALE GENOMIC DNA]</scope>
    <source>
        <strain evidence="4">ATCC 49424 / DSM 5305 / JCM 21570 / NBRC 103401 / IFAM 1448</strain>
    </source>
</reference>
<dbReference type="EMBL" id="CP002546">
    <property type="protein sequence ID" value="ADY60120.1"/>
    <property type="molecule type" value="Genomic_DNA"/>
</dbReference>
<gene>
    <name evidence="3" type="ordered locus">Plabr_2519</name>
</gene>
<proteinExistence type="predicted"/>
<dbReference type="Proteomes" id="UP000006860">
    <property type="component" value="Chromosome"/>
</dbReference>